<dbReference type="EMBL" id="AUWU02000005">
    <property type="protein sequence ID" value="KAH0573407.1"/>
    <property type="molecule type" value="Genomic_DNA"/>
</dbReference>
<dbReference type="NCBIfam" id="TIGR00152">
    <property type="entry name" value="dephospho-CoA kinase"/>
    <property type="match status" value="1"/>
</dbReference>
<dbReference type="OrthoDB" id="247245at2759"/>
<keyword evidence="1" id="KW-0547">Nucleotide-binding</keyword>
<keyword evidence="3" id="KW-1133">Transmembrane helix</keyword>
<feature type="transmembrane region" description="Helical" evidence="3">
    <location>
        <begin position="221"/>
        <end position="241"/>
    </location>
</feature>
<dbReference type="GO" id="GO:0005524">
    <property type="term" value="F:ATP binding"/>
    <property type="evidence" value="ECO:0007669"/>
    <property type="project" value="UniProtKB-KW"/>
</dbReference>
<dbReference type="Pfam" id="PF01121">
    <property type="entry name" value="CoaE"/>
    <property type="match status" value="1"/>
</dbReference>
<protein>
    <submittedName>
        <fullName evidence="4">Dephospho-CoA kinase</fullName>
    </submittedName>
</protein>
<dbReference type="Proteomes" id="UP000018208">
    <property type="component" value="Unassembled WGS sequence"/>
</dbReference>
<dbReference type="GO" id="GO:0015937">
    <property type="term" value="P:coenzyme A biosynthetic process"/>
    <property type="evidence" value="ECO:0007669"/>
    <property type="project" value="InterPro"/>
</dbReference>
<dbReference type="SUPFAM" id="SSF52540">
    <property type="entry name" value="P-loop containing nucleoside triphosphate hydrolases"/>
    <property type="match status" value="1"/>
</dbReference>
<evidence type="ECO:0000313" key="4">
    <source>
        <dbReference type="EMBL" id="EST45075.1"/>
    </source>
</evidence>
<reference evidence="4 5" key="1">
    <citation type="journal article" date="2014" name="PLoS Genet.">
        <title>The Genome of Spironucleus salmonicida Highlights a Fish Pathogen Adapted to Fluctuating Environments.</title>
        <authorList>
            <person name="Xu F."/>
            <person name="Jerlstrom-Hultqvist J."/>
            <person name="Einarsson E."/>
            <person name="Astvaldsson A."/>
            <person name="Svard S.G."/>
            <person name="Andersson J.O."/>
        </authorList>
    </citation>
    <scope>NUCLEOTIDE SEQUENCE</scope>
    <source>
        <strain evidence="5">ATCC 50377</strain>
    </source>
</reference>
<keyword evidence="2" id="KW-0067">ATP-binding</keyword>
<evidence type="ECO:0000313" key="5">
    <source>
        <dbReference type="EMBL" id="KAH0573407.1"/>
    </source>
</evidence>
<evidence type="ECO:0000256" key="3">
    <source>
        <dbReference type="SAM" id="Phobius"/>
    </source>
</evidence>
<dbReference type="PANTHER" id="PTHR10695:SF46">
    <property type="entry name" value="BIFUNCTIONAL COENZYME A SYNTHASE-RELATED"/>
    <property type="match status" value="1"/>
</dbReference>
<dbReference type="EMBL" id="KI546101">
    <property type="protein sequence ID" value="EST45075.1"/>
    <property type="molecule type" value="Genomic_DNA"/>
</dbReference>
<gene>
    <name evidence="4" type="ORF">SS50377_15095</name>
    <name evidence="5" type="ORF">SS50377_25527</name>
</gene>
<keyword evidence="4" id="KW-0808">Transferase</keyword>
<proteinExistence type="inferred from homology"/>
<dbReference type="Gene3D" id="3.40.50.300">
    <property type="entry name" value="P-loop containing nucleotide triphosphate hydrolases"/>
    <property type="match status" value="1"/>
</dbReference>
<dbReference type="GO" id="GO:0004140">
    <property type="term" value="F:dephospho-CoA kinase activity"/>
    <property type="evidence" value="ECO:0007669"/>
    <property type="project" value="InterPro"/>
</dbReference>
<keyword evidence="3" id="KW-0472">Membrane</keyword>
<name>V6LKB2_9EUKA</name>
<sequence length="242" mass="28263">MKNNVCILTGQIGCGKSTIAQKLNTLGYNVFDADDIVRFLQQPGQYCYNQIVKNFQNIVLEDKQLDRKQISQQVFGPQNMEKLQLLNKIVHPQVNKQIKKILFFNIFKLKILSGIPQDCIYNRYNKALIVVIPLWLEQSKKTIFPVFDIQLSSQEEQIKRLLNRGHSHQDAVNRIKAQMSFDERRKRANRVFINDSPDTNILVQQLSQYINNYQGGTLYTIYQHITQIIFILLVVIVYLVIF</sequence>
<dbReference type="VEuPathDB" id="GiardiaDB:SS50377_25527"/>
<organism evidence="4">
    <name type="scientific">Spironucleus salmonicida</name>
    <dbReference type="NCBI Taxonomy" id="348837"/>
    <lineage>
        <taxon>Eukaryota</taxon>
        <taxon>Metamonada</taxon>
        <taxon>Diplomonadida</taxon>
        <taxon>Hexamitidae</taxon>
        <taxon>Hexamitinae</taxon>
        <taxon>Spironucleus</taxon>
    </lineage>
</organism>
<keyword evidence="3" id="KW-0812">Transmembrane</keyword>
<evidence type="ECO:0000256" key="1">
    <source>
        <dbReference type="ARBA" id="ARBA00022741"/>
    </source>
</evidence>
<keyword evidence="4" id="KW-0418">Kinase</keyword>
<keyword evidence="6" id="KW-1185">Reference proteome</keyword>
<accession>V6LKB2</accession>
<dbReference type="InterPro" id="IPR027417">
    <property type="entry name" value="P-loop_NTPase"/>
</dbReference>
<evidence type="ECO:0000256" key="2">
    <source>
        <dbReference type="ARBA" id="ARBA00022840"/>
    </source>
</evidence>
<dbReference type="AlphaFoldDB" id="V6LKB2"/>
<dbReference type="HAMAP" id="MF_00376">
    <property type="entry name" value="Dephospho_CoA_kinase"/>
    <property type="match status" value="1"/>
</dbReference>
<reference evidence="5" key="2">
    <citation type="submission" date="2020-12" db="EMBL/GenBank/DDBJ databases">
        <title>New Spironucleus salmonicida genome in near-complete chromosomes.</title>
        <authorList>
            <person name="Xu F."/>
            <person name="Kurt Z."/>
            <person name="Jimenez-Gonzalez A."/>
            <person name="Astvaldsson A."/>
            <person name="Andersson J.O."/>
            <person name="Svard S.G."/>
        </authorList>
    </citation>
    <scope>NUCLEOTIDE SEQUENCE</scope>
    <source>
        <strain evidence="5">ATCC 50377</strain>
    </source>
</reference>
<evidence type="ECO:0000313" key="6">
    <source>
        <dbReference type="Proteomes" id="UP000018208"/>
    </source>
</evidence>
<dbReference type="PROSITE" id="PS51219">
    <property type="entry name" value="DPCK"/>
    <property type="match status" value="1"/>
</dbReference>
<dbReference type="CDD" id="cd02022">
    <property type="entry name" value="DPCK"/>
    <property type="match status" value="1"/>
</dbReference>
<dbReference type="PANTHER" id="PTHR10695">
    <property type="entry name" value="DEPHOSPHO-COA KINASE-RELATED"/>
    <property type="match status" value="1"/>
</dbReference>
<dbReference type="InterPro" id="IPR001977">
    <property type="entry name" value="Depp_CoAkinase"/>
</dbReference>